<feature type="chain" id="PRO_5044630107" evidence="3">
    <location>
        <begin position="22"/>
        <end position="258"/>
    </location>
</feature>
<protein>
    <submittedName>
        <fullName evidence="7">Transporter substrate-binding domain-containing protein</fullName>
    </submittedName>
</protein>
<dbReference type="Proteomes" id="UP000466863">
    <property type="component" value="Unassembled WGS sequence"/>
</dbReference>
<dbReference type="AlphaFoldDB" id="A0A6A7Z3R4"/>
<dbReference type="Gene3D" id="3.40.190.10">
    <property type="entry name" value="Periplasmic binding protein-like II"/>
    <property type="match status" value="2"/>
</dbReference>
<name>A0A6A7Z3R4_9PSED</name>
<dbReference type="PANTHER" id="PTHR35936">
    <property type="entry name" value="MEMBRANE-BOUND LYTIC MUREIN TRANSGLYCOSYLASE F"/>
    <property type="match status" value="1"/>
</dbReference>
<reference evidence="8 9" key="1">
    <citation type="submission" date="2019-10" db="EMBL/GenBank/DDBJ databases">
        <title>Evaluation of single-gene subtyping targets for Pseudomonas.</title>
        <authorList>
            <person name="Reichler S.J."/>
            <person name="Orsi R.H."/>
            <person name="Wiedmann M."/>
            <person name="Martin N.H."/>
            <person name="Murphy S.I."/>
        </authorList>
    </citation>
    <scope>NUCLEOTIDE SEQUENCE [LARGE SCALE GENOMIC DNA]</scope>
    <source>
        <strain evidence="7 9">FSL R10-1876</strain>
        <strain evidence="6 10">FSL R10-2107</strain>
        <strain evidence="5 8">FSL R10-2932</strain>
    </source>
</reference>
<evidence type="ECO:0000313" key="9">
    <source>
        <dbReference type="Proteomes" id="UP000466863"/>
    </source>
</evidence>
<organism evidence="7 9">
    <name type="scientific">Pseudomonas helleri</name>
    <dbReference type="NCBI Taxonomy" id="1608996"/>
    <lineage>
        <taxon>Bacteria</taxon>
        <taxon>Pseudomonadati</taxon>
        <taxon>Pseudomonadota</taxon>
        <taxon>Gammaproteobacteria</taxon>
        <taxon>Pseudomonadales</taxon>
        <taxon>Pseudomonadaceae</taxon>
        <taxon>Pseudomonas</taxon>
    </lineage>
</organism>
<dbReference type="InterPro" id="IPR001638">
    <property type="entry name" value="Solute-binding_3/MltF_N"/>
</dbReference>
<feature type="domain" description="Solute-binding protein family 3/N-terminal" evidence="4">
    <location>
        <begin position="24"/>
        <end position="248"/>
    </location>
</feature>
<dbReference type="EMBL" id="WIWF01000004">
    <property type="protein sequence ID" value="MQT73056.1"/>
    <property type="molecule type" value="Genomic_DNA"/>
</dbReference>
<accession>A0A6A7Z3R4</accession>
<dbReference type="EMBL" id="WIVV01000009">
    <property type="protein sequence ID" value="MQU41602.1"/>
    <property type="molecule type" value="Genomic_DNA"/>
</dbReference>
<evidence type="ECO:0000256" key="2">
    <source>
        <dbReference type="ARBA" id="ARBA00022729"/>
    </source>
</evidence>
<evidence type="ECO:0000313" key="7">
    <source>
        <dbReference type="EMBL" id="MQU41602.1"/>
    </source>
</evidence>
<evidence type="ECO:0000256" key="1">
    <source>
        <dbReference type="ARBA" id="ARBA00010333"/>
    </source>
</evidence>
<evidence type="ECO:0000313" key="6">
    <source>
        <dbReference type="EMBL" id="MQU34453.1"/>
    </source>
</evidence>
<evidence type="ECO:0000313" key="5">
    <source>
        <dbReference type="EMBL" id="MQT73056.1"/>
    </source>
</evidence>
<evidence type="ECO:0000313" key="8">
    <source>
        <dbReference type="Proteomes" id="UP000447574"/>
    </source>
</evidence>
<dbReference type="SMART" id="SM00062">
    <property type="entry name" value="PBPb"/>
    <property type="match status" value="1"/>
</dbReference>
<evidence type="ECO:0000256" key="3">
    <source>
        <dbReference type="SAM" id="SignalP"/>
    </source>
</evidence>
<comment type="similarity">
    <text evidence="1">Belongs to the bacterial solute-binding protein 3 family.</text>
</comment>
<dbReference type="SUPFAM" id="SSF53850">
    <property type="entry name" value="Periplasmic binding protein-like II"/>
    <property type="match status" value="1"/>
</dbReference>
<evidence type="ECO:0000313" key="10">
    <source>
        <dbReference type="Proteomes" id="UP000470186"/>
    </source>
</evidence>
<dbReference type="Proteomes" id="UP000470186">
    <property type="component" value="Unassembled WGS sequence"/>
</dbReference>
<proteinExistence type="inferred from homology"/>
<dbReference type="RefSeq" id="WP_048389346.1">
    <property type="nucleotide sequence ID" value="NZ_JBQDSB010000018.1"/>
</dbReference>
<dbReference type="Proteomes" id="UP000447574">
    <property type="component" value="Unassembled WGS sequence"/>
</dbReference>
<keyword evidence="10" id="KW-1185">Reference proteome</keyword>
<dbReference type="EMBL" id="WIVX01000182">
    <property type="protein sequence ID" value="MQU34453.1"/>
    <property type="molecule type" value="Genomic_DNA"/>
</dbReference>
<sequence length="258" mass="29562">MWMVRSVLLALSVTLMSPVWAAQEIRVGAAHFPPYIVRPERGSDTGLLQKLLSAMNELQSDYKFTAVPTSLARRVRDFDQGRVDLILFESSNWGWRGVDYDAVDLGLVDSEVFIAKQQPGRDQSYFDDLKGKRLALFSGYHYAFADFNPAPSYLLNHFDATLTYSHESNLQMVLRGRVDMTLMTRSNLNDMLRHNPQYKSRVLISDRADQRYHHYAFIRPHGPIKAEEVTKLIKTLKDNGQLKAIFAPYDIEVLETDS</sequence>
<keyword evidence="2 3" id="KW-0732">Signal</keyword>
<gene>
    <name evidence="7" type="ORF">GHO28_03630</name>
    <name evidence="6" type="ORF">GHO30_24280</name>
    <name evidence="5" type="ORF">GHO37_01845</name>
</gene>
<feature type="signal peptide" evidence="3">
    <location>
        <begin position="1"/>
        <end position="21"/>
    </location>
</feature>
<dbReference type="PANTHER" id="PTHR35936:SF25">
    <property type="entry name" value="ABC TRANSPORTER SUBSTRATE-BINDING PROTEIN"/>
    <property type="match status" value="1"/>
</dbReference>
<comment type="caution">
    <text evidence="7">The sequence shown here is derived from an EMBL/GenBank/DDBJ whole genome shotgun (WGS) entry which is preliminary data.</text>
</comment>
<evidence type="ECO:0000259" key="4">
    <source>
        <dbReference type="SMART" id="SM00062"/>
    </source>
</evidence>